<feature type="transmembrane region" description="Helical" evidence="7">
    <location>
        <begin position="65"/>
        <end position="86"/>
    </location>
</feature>
<dbReference type="InterPro" id="IPR036890">
    <property type="entry name" value="HATPase_C_sf"/>
</dbReference>
<evidence type="ECO:0000256" key="5">
    <source>
        <dbReference type="PROSITE-ProRule" id="PRU00169"/>
    </source>
</evidence>
<feature type="modified residue" description="4-aspartylphosphate" evidence="5">
    <location>
        <position position="517"/>
    </location>
</feature>
<keyword evidence="6" id="KW-0175">Coiled coil</keyword>
<evidence type="ECO:0000313" key="11">
    <source>
        <dbReference type="Proteomes" id="UP001595528"/>
    </source>
</evidence>
<dbReference type="PANTHER" id="PTHR45339:SF1">
    <property type="entry name" value="HYBRID SIGNAL TRANSDUCTION HISTIDINE KINASE J"/>
    <property type="match status" value="1"/>
</dbReference>
<evidence type="ECO:0000256" key="3">
    <source>
        <dbReference type="ARBA" id="ARBA00022553"/>
    </source>
</evidence>
<evidence type="ECO:0000259" key="8">
    <source>
        <dbReference type="PROSITE" id="PS50109"/>
    </source>
</evidence>
<keyword evidence="10" id="KW-0067">ATP-binding</keyword>
<dbReference type="SUPFAM" id="SSF47384">
    <property type="entry name" value="Homodimeric domain of signal transducing histidine kinase"/>
    <property type="match status" value="1"/>
</dbReference>
<dbReference type="Pfam" id="PF00512">
    <property type="entry name" value="HisKA"/>
    <property type="match status" value="1"/>
</dbReference>
<comment type="caution">
    <text evidence="10">The sequence shown here is derived from an EMBL/GenBank/DDBJ whole genome shotgun (WGS) entry which is preliminary data.</text>
</comment>
<sequence>MSDRHFTLPRRTAAALRAFLWPAPRGGDLLRAARERLLILFALIAGIGGTTTALSSLHLFPQQPLISAGGLAGALLLFTVPVCFHLGLGFRRCAWLLILLYVAPILVTILPTGGLLAGSALYLLAAPVITGMLLGLRPALGVGAVVFLAVLGLYFWRARTGLPVHAMDPDAMAYSIGYALAILVLGLTVAVGAFHGVVEATNRALKRARDEAEAANEAKTQFLANMSHELRTPLNGILGFADLLSAMNLPPEAAAYLRHIRTAGGDLLLLVNDVLDFTRAAHGAMTLEAVAFDPRELLEELRGRVGFRAEQKGIALDIAVAPEVPRALRGDPLRLRQVIGNLLDNAVKFTEAGRVDLAVGATKTADGTHRLSFTVSDTGPGIPPEALARIFERFTQADSSTTRRYGGSGLGLAIVHALVELMGGSVTVESEPGRGSRFTVLLTLPEAQGLPAAAAPQALRRRAEHPGRILLVEDSETNQELFRAVLTGAGHVVEIAPNGRAALDALDSRPFDLVLMDGQMPVMGGHDTTRAIRGSGRDYASLPIIAITADALSVENGGYRKAGMNDQLAKPVEPQRMLAKVDLWMGRRVPATIPSGTAEEEPPKG</sequence>
<accession>A0ABV7L9Y0</accession>
<evidence type="ECO:0000256" key="7">
    <source>
        <dbReference type="SAM" id="Phobius"/>
    </source>
</evidence>
<dbReference type="Gene3D" id="3.30.565.10">
    <property type="entry name" value="Histidine kinase-like ATPase, C-terminal domain"/>
    <property type="match status" value="1"/>
</dbReference>
<dbReference type="Gene3D" id="1.10.287.130">
    <property type="match status" value="1"/>
</dbReference>
<comment type="catalytic activity">
    <reaction evidence="1">
        <text>ATP + protein L-histidine = ADP + protein N-phospho-L-histidine.</text>
        <dbReference type="EC" id="2.7.13.3"/>
    </reaction>
</comment>
<feature type="transmembrane region" description="Helical" evidence="7">
    <location>
        <begin position="176"/>
        <end position="198"/>
    </location>
</feature>
<dbReference type="InterPro" id="IPR003594">
    <property type="entry name" value="HATPase_dom"/>
</dbReference>
<dbReference type="PROSITE" id="PS50109">
    <property type="entry name" value="HIS_KIN"/>
    <property type="match status" value="1"/>
</dbReference>
<keyword evidence="7" id="KW-0812">Transmembrane</keyword>
<keyword evidence="10" id="KW-0547">Nucleotide-binding</keyword>
<feature type="coiled-coil region" evidence="6">
    <location>
        <begin position="198"/>
        <end position="225"/>
    </location>
</feature>
<dbReference type="InterPro" id="IPR004358">
    <property type="entry name" value="Sig_transdc_His_kin-like_C"/>
</dbReference>
<gene>
    <name evidence="10" type="ORF">ACFOGJ_27620</name>
</gene>
<feature type="domain" description="Histidine kinase" evidence="8">
    <location>
        <begin position="225"/>
        <end position="446"/>
    </location>
</feature>
<dbReference type="Gene3D" id="3.40.50.2300">
    <property type="match status" value="1"/>
</dbReference>
<feature type="domain" description="Response regulatory" evidence="9">
    <location>
        <begin position="468"/>
        <end position="585"/>
    </location>
</feature>
<dbReference type="CDD" id="cd00082">
    <property type="entry name" value="HisKA"/>
    <property type="match status" value="1"/>
</dbReference>
<dbReference type="InterPro" id="IPR003661">
    <property type="entry name" value="HisK_dim/P_dom"/>
</dbReference>
<dbReference type="PRINTS" id="PR00344">
    <property type="entry name" value="BCTRLSENSOR"/>
</dbReference>
<dbReference type="SUPFAM" id="SSF55874">
    <property type="entry name" value="ATPase domain of HSP90 chaperone/DNA topoisomerase II/histidine kinase"/>
    <property type="match status" value="1"/>
</dbReference>
<dbReference type="SMART" id="SM00387">
    <property type="entry name" value="HATPase_c"/>
    <property type="match status" value="1"/>
</dbReference>
<keyword evidence="7" id="KW-0472">Membrane</keyword>
<dbReference type="CDD" id="cd16922">
    <property type="entry name" value="HATPase_EvgS-ArcB-TorS-like"/>
    <property type="match status" value="1"/>
</dbReference>
<dbReference type="PANTHER" id="PTHR45339">
    <property type="entry name" value="HYBRID SIGNAL TRANSDUCTION HISTIDINE KINASE J"/>
    <property type="match status" value="1"/>
</dbReference>
<dbReference type="Proteomes" id="UP001595528">
    <property type="component" value="Unassembled WGS sequence"/>
</dbReference>
<dbReference type="EMBL" id="JBHRTR010000054">
    <property type="protein sequence ID" value="MFC3231047.1"/>
    <property type="molecule type" value="Genomic_DNA"/>
</dbReference>
<evidence type="ECO:0000256" key="1">
    <source>
        <dbReference type="ARBA" id="ARBA00000085"/>
    </source>
</evidence>
<dbReference type="InterPro" id="IPR036097">
    <property type="entry name" value="HisK_dim/P_sf"/>
</dbReference>
<protein>
    <recommendedName>
        <fullName evidence="2">histidine kinase</fullName>
        <ecNumber evidence="2">2.7.13.3</ecNumber>
    </recommendedName>
</protein>
<dbReference type="CDD" id="cd17546">
    <property type="entry name" value="REC_hyHK_CKI1_RcsC-like"/>
    <property type="match status" value="1"/>
</dbReference>
<feature type="transmembrane region" description="Helical" evidence="7">
    <location>
        <begin position="93"/>
        <end position="110"/>
    </location>
</feature>
<dbReference type="Pfam" id="PF00072">
    <property type="entry name" value="Response_reg"/>
    <property type="match status" value="1"/>
</dbReference>
<proteinExistence type="predicted"/>
<keyword evidence="3 5" id="KW-0597">Phosphoprotein</keyword>
<dbReference type="InterPro" id="IPR011006">
    <property type="entry name" value="CheY-like_superfamily"/>
</dbReference>
<evidence type="ECO:0000256" key="2">
    <source>
        <dbReference type="ARBA" id="ARBA00012438"/>
    </source>
</evidence>
<dbReference type="EC" id="2.7.13.3" evidence="2"/>
<dbReference type="InterPro" id="IPR005467">
    <property type="entry name" value="His_kinase_dom"/>
</dbReference>
<feature type="transmembrane region" description="Helical" evidence="7">
    <location>
        <begin position="37"/>
        <end position="59"/>
    </location>
</feature>
<reference evidence="11" key="1">
    <citation type="journal article" date="2019" name="Int. J. Syst. Evol. Microbiol.">
        <title>The Global Catalogue of Microorganisms (GCM) 10K type strain sequencing project: providing services to taxonomists for standard genome sequencing and annotation.</title>
        <authorList>
            <consortium name="The Broad Institute Genomics Platform"/>
            <consortium name="The Broad Institute Genome Sequencing Center for Infectious Disease"/>
            <person name="Wu L."/>
            <person name="Ma J."/>
        </authorList>
    </citation>
    <scope>NUCLEOTIDE SEQUENCE [LARGE SCALE GENOMIC DNA]</scope>
    <source>
        <strain evidence="11">KCTC 42964</strain>
    </source>
</reference>
<dbReference type="RefSeq" id="WP_379906514.1">
    <property type="nucleotide sequence ID" value="NZ_JBHRTR010000054.1"/>
</dbReference>
<dbReference type="GO" id="GO:0005524">
    <property type="term" value="F:ATP binding"/>
    <property type="evidence" value="ECO:0007669"/>
    <property type="project" value="UniProtKB-KW"/>
</dbReference>
<keyword evidence="7" id="KW-1133">Transmembrane helix</keyword>
<dbReference type="PROSITE" id="PS50110">
    <property type="entry name" value="RESPONSE_REGULATORY"/>
    <property type="match status" value="1"/>
</dbReference>
<keyword evidence="4" id="KW-0902">Two-component regulatory system</keyword>
<dbReference type="Pfam" id="PF02518">
    <property type="entry name" value="HATPase_c"/>
    <property type="match status" value="1"/>
</dbReference>
<dbReference type="SMART" id="SM00388">
    <property type="entry name" value="HisKA"/>
    <property type="match status" value="1"/>
</dbReference>
<name>A0ABV7L9Y0_9PROT</name>
<dbReference type="InterPro" id="IPR001789">
    <property type="entry name" value="Sig_transdc_resp-reg_receiver"/>
</dbReference>
<keyword evidence="11" id="KW-1185">Reference proteome</keyword>
<dbReference type="SMART" id="SM00448">
    <property type="entry name" value="REC"/>
    <property type="match status" value="1"/>
</dbReference>
<feature type="transmembrane region" description="Helical" evidence="7">
    <location>
        <begin position="139"/>
        <end position="156"/>
    </location>
</feature>
<evidence type="ECO:0000313" key="10">
    <source>
        <dbReference type="EMBL" id="MFC3231047.1"/>
    </source>
</evidence>
<organism evidence="10 11">
    <name type="scientific">Marinibaculum pumilum</name>
    <dbReference type="NCBI Taxonomy" id="1766165"/>
    <lineage>
        <taxon>Bacteria</taxon>
        <taxon>Pseudomonadati</taxon>
        <taxon>Pseudomonadota</taxon>
        <taxon>Alphaproteobacteria</taxon>
        <taxon>Rhodospirillales</taxon>
        <taxon>Rhodospirillaceae</taxon>
        <taxon>Marinibaculum</taxon>
    </lineage>
</organism>
<evidence type="ECO:0000259" key="9">
    <source>
        <dbReference type="PROSITE" id="PS50110"/>
    </source>
</evidence>
<dbReference type="SUPFAM" id="SSF52172">
    <property type="entry name" value="CheY-like"/>
    <property type="match status" value="1"/>
</dbReference>
<evidence type="ECO:0000256" key="4">
    <source>
        <dbReference type="ARBA" id="ARBA00023012"/>
    </source>
</evidence>
<evidence type="ECO:0000256" key="6">
    <source>
        <dbReference type="SAM" id="Coils"/>
    </source>
</evidence>